<evidence type="ECO:0000313" key="1">
    <source>
        <dbReference type="EMBL" id="KAL0893589.1"/>
    </source>
</evidence>
<keyword evidence="2" id="KW-1185">Reference proteome</keyword>
<dbReference type="PANTHER" id="PTHR47331:SF1">
    <property type="entry name" value="GAG-LIKE PROTEIN"/>
    <property type="match status" value="1"/>
</dbReference>
<reference evidence="1 2" key="1">
    <citation type="submission" date="2024-06" db="EMBL/GenBank/DDBJ databases">
        <title>A chromosome-level genome assembly of beet webworm, Loxostege sticticalis.</title>
        <authorList>
            <person name="Zhang Y."/>
        </authorList>
    </citation>
    <scope>NUCLEOTIDE SEQUENCE [LARGE SCALE GENOMIC DNA]</scope>
    <source>
        <strain evidence="1">AQ026</strain>
        <tissue evidence="1">Whole body</tissue>
    </source>
</reference>
<protein>
    <submittedName>
        <fullName evidence="1">Uncharacterized protein</fullName>
    </submittedName>
</protein>
<organism evidence="1 2">
    <name type="scientific">Loxostege sticticalis</name>
    <name type="common">Beet webworm moth</name>
    <dbReference type="NCBI Taxonomy" id="481309"/>
    <lineage>
        <taxon>Eukaryota</taxon>
        <taxon>Metazoa</taxon>
        <taxon>Ecdysozoa</taxon>
        <taxon>Arthropoda</taxon>
        <taxon>Hexapoda</taxon>
        <taxon>Insecta</taxon>
        <taxon>Pterygota</taxon>
        <taxon>Neoptera</taxon>
        <taxon>Endopterygota</taxon>
        <taxon>Lepidoptera</taxon>
        <taxon>Glossata</taxon>
        <taxon>Ditrysia</taxon>
        <taxon>Pyraloidea</taxon>
        <taxon>Crambidae</taxon>
        <taxon>Pyraustinae</taxon>
        <taxon>Loxostege</taxon>
    </lineage>
</organism>
<proteinExistence type="predicted"/>
<dbReference type="PANTHER" id="PTHR47331">
    <property type="entry name" value="PHD-TYPE DOMAIN-CONTAINING PROTEIN"/>
    <property type="match status" value="1"/>
</dbReference>
<sequence>MTIIREHRWQPHRVVYWTDSRTVLHWINNDRVRYPPYVAHRLNEISELTEPEQWKWVPTRDNVADDATRIVNDVKCKDDRWFIGPSFLYENEDSWPSLKYLARVSEPQKMLVKETGSSVPFLTRFCEVVRNILRARVTENVKGKVT</sequence>
<accession>A0ABR3IBF2</accession>
<dbReference type="EMBL" id="JBEUOH010000005">
    <property type="protein sequence ID" value="KAL0893589.1"/>
    <property type="molecule type" value="Genomic_DNA"/>
</dbReference>
<gene>
    <name evidence="1" type="ORF">ABMA27_013770</name>
</gene>
<name>A0ABR3IBF2_LOXSC</name>
<comment type="caution">
    <text evidence="1">The sequence shown here is derived from an EMBL/GenBank/DDBJ whole genome shotgun (WGS) entry which is preliminary data.</text>
</comment>
<dbReference type="Proteomes" id="UP001549920">
    <property type="component" value="Unassembled WGS sequence"/>
</dbReference>
<evidence type="ECO:0000313" key="2">
    <source>
        <dbReference type="Proteomes" id="UP001549920"/>
    </source>
</evidence>